<dbReference type="GO" id="GO:0009086">
    <property type="term" value="P:methionine biosynthetic process"/>
    <property type="evidence" value="ECO:0007669"/>
    <property type="project" value="UniProtKB-UniRule"/>
</dbReference>
<feature type="active site" evidence="2 3">
    <location>
        <position position="369"/>
    </location>
</feature>
<evidence type="ECO:0000259" key="4">
    <source>
        <dbReference type="Pfam" id="PF00561"/>
    </source>
</evidence>
<reference evidence="6 8" key="1">
    <citation type="submission" date="2020-06" db="EMBL/GenBank/DDBJ databases">
        <title>Description of novel acetic acid bacteria.</title>
        <authorList>
            <person name="Sombolestani A."/>
        </authorList>
    </citation>
    <scope>NUCLEOTIDE SEQUENCE [LARGE SCALE GENOMIC DNA]</scope>
    <source>
        <strain evidence="6 8">LMG 26838</strain>
    </source>
</reference>
<dbReference type="PIRSF" id="PIRSF000443">
    <property type="entry name" value="Homoser_Ac_trans"/>
    <property type="match status" value="1"/>
</dbReference>
<comment type="caution">
    <text evidence="2">Lacks conserved residue(s) required for the propagation of feature annotation.</text>
</comment>
<evidence type="ECO:0000256" key="3">
    <source>
        <dbReference type="PIRSR" id="PIRSR000443-1"/>
    </source>
</evidence>
<organism evidence="6 8">
    <name type="scientific">Endobacter medicaginis</name>
    <dbReference type="NCBI Taxonomy" id="1181271"/>
    <lineage>
        <taxon>Bacteria</taxon>
        <taxon>Pseudomonadati</taxon>
        <taxon>Pseudomonadota</taxon>
        <taxon>Alphaproteobacteria</taxon>
        <taxon>Acetobacterales</taxon>
        <taxon>Acetobacteraceae</taxon>
        <taxon>Endobacter</taxon>
    </lineage>
</organism>
<comment type="caution">
    <text evidence="6">The sequence shown here is derived from an EMBL/GenBank/DDBJ whole genome shotgun (WGS) entry which is preliminary data.</text>
</comment>
<comment type="catalytic activity">
    <reaction evidence="2">
        <text>L-homoserine + acetyl-CoA = O-acetyl-L-homoserine + CoA</text>
        <dbReference type="Rhea" id="RHEA:13701"/>
        <dbReference type="ChEBI" id="CHEBI:57287"/>
        <dbReference type="ChEBI" id="CHEBI:57288"/>
        <dbReference type="ChEBI" id="CHEBI:57476"/>
        <dbReference type="ChEBI" id="CHEBI:57716"/>
        <dbReference type="EC" id="2.3.1.31"/>
    </reaction>
</comment>
<dbReference type="GO" id="GO:0009092">
    <property type="term" value="P:homoserine metabolic process"/>
    <property type="evidence" value="ECO:0007669"/>
    <property type="project" value="TreeGrafter"/>
</dbReference>
<dbReference type="UniPathway" id="UPA00051">
    <property type="reaction ID" value="UER00074"/>
</dbReference>
<keyword evidence="2" id="KW-0486">Methionine biosynthesis</keyword>
<dbReference type="RefSeq" id="WP_176622411.1">
    <property type="nucleotide sequence ID" value="NZ_JABXXQ010000049.1"/>
</dbReference>
<dbReference type="GO" id="GO:0004414">
    <property type="term" value="F:homoserine O-acetyltransferase activity"/>
    <property type="evidence" value="ECO:0007669"/>
    <property type="project" value="UniProtKB-UniRule"/>
</dbReference>
<keyword evidence="2 6" id="KW-0012">Acyltransferase</keyword>
<dbReference type="InterPro" id="IPR029058">
    <property type="entry name" value="AB_hydrolase_fold"/>
</dbReference>
<evidence type="ECO:0000256" key="2">
    <source>
        <dbReference type="HAMAP-Rule" id="MF_00296"/>
    </source>
</evidence>
<dbReference type="EC" id="2.3.1.31" evidence="2"/>
<protein>
    <recommendedName>
        <fullName evidence="2">Homoserine O-acetyltransferase</fullName>
        <shortName evidence="2">HAT</shortName>
        <ecNumber evidence="2">2.3.1.31</ecNumber>
    </recommendedName>
    <alternativeName>
        <fullName evidence="2">Homoserine transacetylase</fullName>
        <shortName evidence="2">HTA</shortName>
    </alternativeName>
</protein>
<sequence>MNVPRPAFDPAVLPAGGAAADDSHQHVRFGDGLALECGAVLDELVVAYRTYGRLDADRANAILVCHALTGDQYVAEPHPLTGKPGWWSNLVGPGLPIDTDRFFVICANVLGGCMGSTGPRSTRPDGTIWGTDFPPVTIRDMVDAQARLIDHLGIDRLFAVIGGSMGGMQVLQWAARYPERVFAALPIATAAQHSAQNIAFNEVSRQAIAADPDFHAGHYRDRGTIPARGLGVARMMAHITYLSEEALTRKFGRRLQSAPASPAAGGGAGLFGEMFEVESYLRHQGSSFVRRFDANSYLTVTRAMDYFDLARDHDGDLASAFAGTFTRFCVVSFSSDWLFPTAQSRAIARALNRAAANVSFVEIDTDKGHDAFLLDEPDMHRTVAGFLDGAAIHAGLRPAPPGVAAPGPRGKAP</sequence>
<comment type="subcellular location">
    <subcellularLocation>
        <location evidence="2">Cytoplasm</location>
    </subcellularLocation>
</comment>
<dbReference type="InterPro" id="IPR008220">
    <property type="entry name" value="HAT_MetX-like"/>
</dbReference>
<dbReference type="EMBL" id="JABXXQ010000049">
    <property type="protein sequence ID" value="NVN29593.1"/>
    <property type="molecule type" value="Genomic_DNA"/>
</dbReference>
<evidence type="ECO:0000313" key="6">
    <source>
        <dbReference type="EMBL" id="NVN29593.1"/>
    </source>
</evidence>
<reference evidence="5 7" key="2">
    <citation type="submission" date="2020-08" db="EMBL/GenBank/DDBJ databases">
        <title>Genomic Encyclopedia of Type Strains, Phase III (KMG-III): the genomes of soil and plant-associated and newly described type strains.</title>
        <authorList>
            <person name="Whitman W."/>
        </authorList>
    </citation>
    <scope>NUCLEOTIDE SEQUENCE [LARGE SCALE GENOMIC DNA]</scope>
    <source>
        <strain evidence="5 7">CECT 8088</strain>
    </source>
</reference>
<evidence type="ECO:0000313" key="5">
    <source>
        <dbReference type="EMBL" id="MBB3172584.1"/>
    </source>
</evidence>
<dbReference type="EMBL" id="JACHXV010000001">
    <property type="protein sequence ID" value="MBB3172584.1"/>
    <property type="molecule type" value="Genomic_DNA"/>
</dbReference>
<comment type="subunit">
    <text evidence="2">Homodimer.</text>
</comment>
<comment type="pathway">
    <text evidence="2">Amino-acid biosynthesis; L-methionine biosynthesis via de novo pathway; O-acetyl-L-homoserine from L-homoserine: step 1/1.</text>
</comment>
<dbReference type="Proteomes" id="UP000565205">
    <property type="component" value="Unassembled WGS sequence"/>
</dbReference>
<dbReference type="NCBIfam" id="TIGR01392">
    <property type="entry name" value="homoserO_Ac_trn"/>
    <property type="match status" value="1"/>
</dbReference>
<feature type="active site" evidence="2 3">
    <location>
        <position position="336"/>
    </location>
</feature>
<proteinExistence type="inferred from homology"/>
<feature type="binding site" evidence="2">
    <location>
        <position position="370"/>
    </location>
    <ligand>
        <name>substrate</name>
    </ligand>
</feature>
<dbReference type="GO" id="GO:0005737">
    <property type="term" value="C:cytoplasm"/>
    <property type="evidence" value="ECO:0007669"/>
    <property type="project" value="UniProtKB-SubCell"/>
</dbReference>
<dbReference type="PANTHER" id="PTHR32268:SF11">
    <property type="entry name" value="HOMOSERINE O-ACETYLTRANSFERASE"/>
    <property type="match status" value="1"/>
</dbReference>
<evidence type="ECO:0000313" key="7">
    <source>
        <dbReference type="Proteomes" id="UP000557688"/>
    </source>
</evidence>
<dbReference type="Pfam" id="PF00561">
    <property type="entry name" value="Abhydrolase_1"/>
    <property type="match status" value="1"/>
</dbReference>
<feature type="binding site" evidence="2">
    <location>
        <position position="234"/>
    </location>
    <ligand>
        <name>substrate</name>
    </ligand>
</feature>
<dbReference type="AlphaFoldDB" id="A0A850NIY3"/>
<keyword evidence="2" id="KW-0963">Cytoplasm</keyword>
<dbReference type="PANTHER" id="PTHR32268">
    <property type="entry name" value="HOMOSERINE O-ACETYLTRANSFERASE"/>
    <property type="match status" value="1"/>
</dbReference>
<keyword evidence="1 2" id="KW-0808">Transferase</keyword>
<evidence type="ECO:0000256" key="1">
    <source>
        <dbReference type="ARBA" id="ARBA00022679"/>
    </source>
</evidence>
<gene>
    <name evidence="2" type="primary">metXA</name>
    <name evidence="5" type="ORF">FHR90_000390</name>
    <name evidence="6" type="ORF">HUK83_04485</name>
</gene>
<evidence type="ECO:0000313" key="8">
    <source>
        <dbReference type="Proteomes" id="UP000565205"/>
    </source>
</evidence>
<feature type="active site" description="Nucleophile" evidence="2 3">
    <location>
        <position position="164"/>
    </location>
</feature>
<dbReference type="Proteomes" id="UP000557688">
    <property type="component" value="Unassembled WGS sequence"/>
</dbReference>
<keyword evidence="2" id="KW-0028">Amino-acid biosynthesis</keyword>
<comment type="function">
    <text evidence="2">Transfers an acetyl group from acetyl-CoA to L-homoserine, forming acetyl-L-homoserine.</text>
</comment>
<name>A0A850NIY3_9PROT</name>
<dbReference type="InterPro" id="IPR000073">
    <property type="entry name" value="AB_hydrolase_1"/>
</dbReference>
<dbReference type="SUPFAM" id="SSF53474">
    <property type="entry name" value="alpha/beta-Hydrolases"/>
    <property type="match status" value="1"/>
</dbReference>
<comment type="similarity">
    <text evidence="2">Belongs to the AB hydrolase superfamily. MetX family.</text>
</comment>
<keyword evidence="7" id="KW-1185">Reference proteome</keyword>
<accession>A0A850NIY3</accession>
<dbReference type="HAMAP" id="MF_00296">
    <property type="entry name" value="MetX_acyltransf"/>
    <property type="match status" value="1"/>
</dbReference>
<dbReference type="Gene3D" id="3.40.50.1820">
    <property type="entry name" value="alpha/beta hydrolase"/>
    <property type="match status" value="1"/>
</dbReference>
<feature type="domain" description="AB hydrolase-1" evidence="4">
    <location>
        <begin position="60"/>
        <end position="374"/>
    </location>
</feature>
<dbReference type="NCBIfam" id="NF001209">
    <property type="entry name" value="PRK00175.1"/>
    <property type="match status" value="1"/>
</dbReference>